<dbReference type="InterPro" id="IPR003660">
    <property type="entry name" value="HAMP_dom"/>
</dbReference>
<evidence type="ECO:0000256" key="7">
    <source>
        <dbReference type="ARBA" id="ARBA00022777"/>
    </source>
</evidence>
<evidence type="ECO:0000259" key="13">
    <source>
        <dbReference type="PROSITE" id="PS50885"/>
    </source>
</evidence>
<dbReference type="InterPro" id="IPR003661">
    <property type="entry name" value="HisK_dim/P_dom"/>
</dbReference>
<feature type="transmembrane region" description="Helical" evidence="11">
    <location>
        <begin position="184"/>
        <end position="208"/>
    </location>
</feature>
<dbReference type="PRINTS" id="PR00344">
    <property type="entry name" value="BCTRLSENSOR"/>
</dbReference>
<evidence type="ECO:0000256" key="6">
    <source>
        <dbReference type="ARBA" id="ARBA00022692"/>
    </source>
</evidence>
<proteinExistence type="predicted"/>
<evidence type="ECO:0000313" key="15">
    <source>
        <dbReference type="Proteomes" id="UP000501812"/>
    </source>
</evidence>
<dbReference type="PROSITE" id="PS50109">
    <property type="entry name" value="HIS_KIN"/>
    <property type="match status" value="1"/>
</dbReference>
<evidence type="ECO:0000256" key="2">
    <source>
        <dbReference type="ARBA" id="ARBA00004370"/>
    </source>
</evidence>
<dbReference type="CDD" id="cd00082">
    <property type="entry name" value="HisKA"/>
    <property type="match status" value="1"/>
</dbReference>
<dbReference type="InterPro" id="IPR003594">
    <property type="entry name" value="HATPase_dom"/>
</dbReference>
<feature type="domain" description="HAMP" evidence="13">
    <location>
        <begin position="209"/>
        <end position="256"/>
    </location>
</feature>
<evidence type="ECO:0000256" key="9">
    <source>
        <dbReference type="ARBA" id="ARBA00023012"/>
    </source>
</evidence>
<keyword evidence="7 14" id="KW-0418">Kinase</keyword>
<evidence type="ECO:0000256" key="8">
    <source>
        <dbReference type="ARBA" id="ARBA00022989"/>
    </source>
</evidence>
<accession>A0A858RHS3</accession>
<evidence type="ECO:0000256" key="4">
    <source>
        <dbReference type="ARBA" id="ARBA00022553"/>
    </source>
</evidence>
<dbReference type="RefSeq" id="WP_169453956.1">
    <property type="nucleotide sequence ID" value="NZ_CP051774.1"/>
</dbReference>
<keyword evidence="10 11" id="KW-0472">Membrane</keyword>
<dbReference type="NCBIfam" id="NF008312">
    <property type="entry name" value="PRK11100.1"/>
    <property type="match status" value="1"/>
</dbReference>
<comment type="subcellular location">
    <subcellularLocation>
        <location evidence="2">Membrane</location>
    </subcellularLocation>
</comment>
<name>A0A858RHS3_9BACT</name>
<dbReference type="SUPFAM" id="SSF55874">
    <property type="entry name" value="ATPase domain of HSP90 chaperone/DNA topoisomerase II/histidine kinase"/>
    <property type="match status" value="1"/>
</dbReference>
<evidence type="ECO:0000313" key="14">
    <source>
        <dbReference type="EMBL" id="QJE95643.1"/>
    </source>
</evidence>
<keyword evidence="8 11" id="KW-1133">Transmembrane helix</keyword>
<evidence type="ECO:0000256" key="5">
    <source>
        <dbReference type="ARBA" id="ARBA00022679"/>
    </source>
</evidence>
<dbReference type="InterPro" id="IPR050428">
    <property type="entry name" value="TCS_sensor_his_kinase"/>
</dbReference>
<dbReference type="GO" id="GO:0016020">
    <property type="term" value="C:membrane"/>
    <property type="evidence" value="ECO:0007669"/>
    <property type="project" value="UniProtKB-SubCell"/>
</dbReference>
<dbReference type="Gene3D" id="3.30.565.10">
    <property type="entry name" value="Histidine kinase-like ATPase, C-terminal domain"/>
    <property type="match status" value="1"/>
</dbReference>
<dbReference type="InterPro" id="IPR005467">
    <property type="entry name" value="His_kinase_dom"/>
</dbReference>
<feature type="domain" description="Histidine kinase" evidence="12">
    <location>
        <begin position="263"/>
        <end position="478"/>
    </location>
</feature>
<dbReference type="InterPro" id="IPR036890">
    <property type="entry name" value="HATPase_C_sf"/>
</dbReference>
<dbReference type="Pfam" id="PF00512">
    <property type="entry name" value="HisKA"/>
    <property type="match status" value="1"/>
</dbReference>
<evidence type="ECO:0000256" key="1">
    <source>
        <dbReference type="ARBA" id="ARBA00000085"/>
    </source>
</evidence>
<reference evidence="14 15" key="1">
    <citation type="submission" date="2020-04" db="EMBL/GenBank/DDBJ databases">
        <title>Luteolibacter sp. G-1-1-1 isolated from soil.</title>
        <authorList>
            <person name="Dahal R.H."/>
        </authorList>
    </citation>
    <scope>NUCLEOTIDE SEQUENCE [LARGE SCALE GENOMIC DNA]</scope>
    <source>
        <strain evidence="14 15">G-1-1-1</strain>
    </source>
</reference>
<dbReference type="SMART" id="SM00388">
    <property type="entry name" value="HisKA"/>
    <property type="match status" value="1"/>
</dbReference>
<dbReference type="EC" id="2.7.13.3" evidence="3"/>
<protein>
    <recommendedName>
        <fullName evidence="3">histidine kinase</fullName>
        <ecNumber evidence="3">2.7.13.3</ecNumber>
    </recommendedName>
</protein>
<dbReference type="GO" id="GO:0000155">
    <property type="term" value="F:phosphorelay sensor kinase activity"/>
    <property type="evidence" value="ECO:0007669"/>
    <property type="project" value="InterPro"/>
</dbReference>
<dbReference type="Pfam" id="PF02518">
    <property type="entry name" value="HATPase_c"/>
    <property type="match status" value="1"/>
</dbReference>
<dbReference type="PANTHER" id="PTHR45436">
    <property type="entry name" value="SENSOR HISTIDINE KINASE YKOH"/>
    <property type="match status" value="1"/>
</dbReference>
<organism evidence="14 15">
    <name type="scientific">Luteolibacter luteus</name>
    <dbReference type="NCBI Taxonomy" id="2728835"/>
    <lineage>
        <taxon>Bacteria</taxon>
        <taxon>Pseudomonadati</taxon>
        <taxon>Verrucomicrobiota</taxon>
        <taxon>Verrucomicrobiia</taxon>
        <taxon>Verrucomicrobiales</taxon>
        <taxon>Verrucomicrobiaceae</taxon>
        <taxon>Luteolibacter</taxon>
    </lineage>
</organism>
<keyword evidence="6 11" id="KW-0812">Transmembrane</keyword>
<dbReference type="Gene3D" id="1.10.287.130">
    <property type="match status" value="1"/>
</dbReference>
<evidence type="ECO:0000256" key="10">
    <source>
        <dbReference type="ARBA" id="ARBA00023136"/>
    </source>
</evidence>
<dbReference type="PANTHER" id="PTHR45436:SF10">
    <property type="entry name" value="HISTIDINE KINASE"/>
    <property type="match status" value="1"/>
</dbReference>
<evidence type="ECO:0000259" key="12">
    <source>
        <dbReference type="PROSITE" id="PS50109"/>
    </source>
</evidence>
<dbReference type="Proteomes" id="UP000501812">
    <property type="component" value="Chromosome"/>
</dbReference>
<dbReference type="SUPFAM" id="SSF47384">
    <property type="entry name" value="Homodimeric domain of signal transducing histidine kinase"/>
    <property type="match status" value="1"/>
</dbReference>
<sequence length="481" mass="52209">MRLTRVTLLVIALIIGAGLYLLLRQQLSVVEPQTYQATEESMVDAAQLLASMVAADFKSGSFDKQRFQTAFEGVSRKRFKAVIHGHIKSHVGLGAYLTDAKGIVIFDSAGKLEGTDLSKSRDVFLTLQGKYGARSSRVDEKNPQSSVLHVGALVGPLQAPIGVLTVYKPQADVLPIVDARRRGIYWGTGLIGAGILFLVTAVFIWQYLPVGRLTEYARDIESGKRPPLPKLGAGKEVNTLARALESMREALEGRRYAERYVQTLTHEMKSPLAAIRGAAELLDEDMPEADRRRFLGNIRAESGRADRLLNRLLELSALEGRSSLDVAENVDLELILTRAVDQGRPPADLAGVGLAVTLPPAMLLVRGDAFIIRAAITNLLENAIDFSPVGSTIDIVLWGKDGKAMIEICDRGPGVPEYATDKVFERFYSLRHHSSGRKGTGLGLTLVKEAAELHGGSVALEPREGGGTVARLVFPVISSLR</sequence>
<keyword evidence="9" id="KW-0902">Two-component regulatory system</keyword>
<gene>
    <name evidence="14" type="primary">creC</name>
    <name evidence="14" type="ORF">HHL09_07530</name>
</gene>
<keyword evidence="15" id="KW-1185">Reference proteome</keyword>
<dbReference type="InterPro" id="IPR036097">
    <property type="entry name" value="HisK_dim/P_sf"/>
</dbReference>
<feature type="transmembrane region" description="Helical" evidence="11">
    <location>
        <begin position="6"/>
        <end position="23"/>
    </location>
</feature>
<dbReference type="InterPro" id="IPR004358">
    <property type="entry name" value="Sig_transdc_His_kin-like_C"/>
</dbReference>
<evidence type="ECO:0000256" key="11">
    <source>
        <dbReference type="SAM" id="Phobius"/>
    </source>
</evidence>
<dbReference type="PROSITE" id="PS50885">
    <property type="entry name" value="HAMP"/>
    <property type="match status" value="1"/>
</dbReference>
<keyword evidence="4" id="KW-0597">Phosphoprotein</keyword>
<dbReference type="EMBL" id="CP051774">
    <property type="protein sequence ID" value="QJE95643.1"/>
    <property type="molecule type" value="Genomic_DNA"/>
</dbReference>
<evidence type="ECO:0000256" key="3">
    <source>
        <dbReference type="ARBA" id="ARBA00012438"/>
    </source>
</evidence>
<dbReference type="AlphaFoldDB" id="A0A858RHS3"/>
<dbReference type="KEGG" id="luo:HHL09_07530"/>
<comment type="catalytic activity">
    <reaction evidence="1">
        <text>ATP + protein L-histidine = ADP + protein N-phospho-L-histidine.</text>
        <dbReference type="EC" id="2.7.13.3"/>
    </reaction>
</comment>
<dbReference type="SMART" id="SM00387">
    <property type="entry name" value="HATPase_c"/>
    <property type="match status" value="1"/>
</dbReference>
<keyword evidence="5 14" id="KW-0808">Transferase</keyword>